<reference evidence="2" key="1">
    <citation type="journal article" date="2022" name="Mol. Ecol. Resour.">
        <title>The genomes of chicory, endive, great burdock and yacon provide insights into Asteraceae palaeo-polyploidization history and plant inulin production.</title>
        <authorList>
            <person name="Fan W."/>
            <person name="Wang S."/>
            <person name="Wang H."/>
            <person name="Wang A."/>
            <person name="Jiang F."/>
            <person name="Liu H."/>
            <person name="Zhao H."/>
            <person name="Xu D."/>
            <person name="Zhang Y."/>
        </authorList>
    </citation>
    <scope>NUCLEOTIDE SEQUENCE [LARGE SCALE GENOMIC DNA]</scope>
    <source>
        <strain evidence="2">cv. Niubang</strain>
    </source>
</reference>
<evidence type="ECO:0000313" key="1">
    <source>
        <dbReference type="EMBL" id="KAI3715317.1"/>
    </source>
</evidence>
<reference evidence="1 2" key="2">
    <citation type="journal article" date="2022" name="Mol. Ecol. Resour.">
        <title>The genomes of chicory, endive, great burdock and yacon provide insights into Asteraceae paleo-polyploidization history and plant inulin production.</title>
        <authorList>
            <person name="Fan W."/>
            <person name="Wang S."/>
            <person name="Wang H."/>
            <person name="Wang A."/>
            <person name="Jiang F."/>
            <person name="Liu H."/>
            <person name="Zhao H."/>
            <person name="Xu D."/>
            <person name="Zhang Y."/>
        </authorList>
    </citation>
    <scope>NUCLEOTIDE SEQUENCE [LARGE SCALE GENOMIC DNA]</scope>
    <source>
        <strain evidence="2">cv. Niubang</strain>
    </source>
</reference>
<comment type="caution">
    <text evidence="1">The sequence shown here is derived from an EMBL/GenBank/DDBJ whole genome shotgun (WGS) entry which is preliminary data.</text>
</comment>
<dbReference type="EMBL" id="CM042053">
    <property type="protein sequence ID" value="KAI3715317.1"/>
    <property type="molecule type" value="Genomic_DNA"/>
</dbReference>
<evidence type="ECO:0000313" key="2">
    <source>
        <dbReference type="Proteomes" id="UP001055879"/>
    </source>
</evidence>
<name>A0ACB9AZP2_ARCLA</name>
<gene>
    <name evidence="1" type="ORF">L6452_22296</name>
</gene>
<dbReference type="Proteomes" id="UP001055879">
    <property type="component" value="Linkage Group LG07"/>
</dbReference>
<proteinExistence type="predicted"/>
<keyword evidence="2" id="KW-1185">Reference proteome</keyword>
<sequence>MVSNSSTNHDTRYKKRLEDGSKLQDALGDVVGRHTVPQVFINGKHIGGSVDTVIAYKNGELATLIGVDSSGRVEL</sequence>
<organism evidence="1 2">
    <name type="scientific">Arctium lappa</name>
    <name type="common">Greater burdock</name>
    <name type="synonym">Lappa major</name>
    <dbReference type="NCBI Taxonomy" id="4217"/>
    <lineage>
        <taxon>Eukaryota</taxon>
        <taxon>Viridiplantae</taxon>
        <taxon>Streptophyta</taxon>
        <taxon>Embryophyta</taxon>
        <taxon>Tracheophyta</taxon>
        <taxon>Spermatophyta</taxon>
        <taxon>Magnoliopsida</taxon>
        <taxon>eudicotyledons</taxon>
        <taxon>Gunneridae</taxon>
        <taxon>Pentapetalae</taxon>
        <taxon>asterids</taxon>
        <taxon>campanulids</taxon>
        <taxon>Asterales</taxon>
        <taxon>Asteraceae</taxon>
        <taxon>Carduoideae</taxon>
        <taxon>Cardueae</taxon>
        <taxon>Arctiinae</taxon>
        <taxon>Arctium</taxon>
    </lineage>
</organism>
<accession>A0ACB9AZP2</accession>
<protein>
    <submittedName>
        <fullName evidence="1">Uncharacterized protein</fullName>
    </submittedName>
</protein>